<feature type="compositionally biased region" description="Basic and acidic residues" evidence="1">
    <location>
        <begin position="1"/>
        <end position="15"/>
    </location>
</feature>
<reference evidence="3" key="1">
    <citation type="submission" date="2011-08" db="EMBL/GenBank/DDBJ databases">
        <authorList>
            <person name="Rombauts S."/>
        </authorList>
    </citation>
    <scope>NUCLEOTIDE SEQUENCE</scope>
    <source>
        <strain evidence="3">London</strain>
    </source>
</reference>
<sequence>MNFGTEKSKPRRFDRSSSICHEAPDNDNHFVNGPK</sequence>
<proteinExistence type="predicted"/>
<feature type="region of interest" description="Disordered" evidence="1">
    <location>
        <begin position="1"/>
        <end position="35"/>
    </location>
</feature>
<accession>T1KYM9</accession>
<dbReference type="EnsemblMetazoa" id="tetur27g01260.1">
    <property type="protein sequence ID" value="tetur27g01260.1"/>
    <property type="gene ID" value="tetur27g01260"/>
</dbReference>
<evidence type="ECO:0000256" key="1">
    <source>
        <dbReference type="SAM" id="MobiDB-lite"/>
    </source>
</evidence>
<organism evidence="2 3">
    <name type="scientific">Tetranychus urticae</name>
    <name type="common">Two-spotted spider mite</name>
    <dbReference type="NCBI Taxonomy" id="32264"/>
    <lineage>
        <taxon>Eukaryota</taxon>
        <taxon>Metazoa</taxon>
        <taxon>Ecdysozoa</taxon>
        <taxon>Arthropoda</taxon>
        <taxon>Chelicerata</taxon>
        <taxon>Arachnida</taxon>
        <taxon>Acari</taxon>
        <taxon>Acariformes</taxon>
        <taxon>Trombidiformes</taxon>
        <taxon>Prostigmata</taxon>
        <taxon>Eleutherengona</taxon>
        <taxon>Raphignathae</taxon>
        <taxon>Tetranychoidea</taxon>
        <taxon>Tetranychidae</taxon>
        <taxon>Tetranychus</taxon>
    </lineage>
</organism>
<reference evidence="2" key="2">
    <citation type="submission" date="2015-06" db="UniProtKB">
        <authorList>
            <consortium name="EnsemblMetazoa"/>
        </authorList>
    </citation>
    <scope>IDENTIFICATION</scope>
</reference>
<keyword evidence="3" id="KW-1185">Reference proteome</keyword>
<dbReference type="EMBL" id="CAEY01000714">
    <property type="status" value="NOT_ANNOTATED_CDS"/>
    <property type="molecule type" value="Genomic_DNA"/>
</dbReference>
<dbReference type="HOGENOM" id="CLU_3369081_0_0_1"/>
<dbReference type="AlphaFoldDB" id="T1KYM9"/>
<protein>
    <submittedName>
        <fullName evidence="2">Uncharacterized protein</fullName>
    </submittedName>
</protein>
<evidence type="ECO:0000313" key="2">
    <source>
        <dbReference type="EnsemblMetazoa" id="tetur27g01260.1"/>
    </source>
</evidence>
<evidence type="ECO:0000313" key="3">
    <source>
        <dbReference type="Proteomes" id="UP000015104"/>
    </source>
</evidence>
<dbReference type="Proteomes" id="UP000015104">
    <property type="component" value="Unassembled WGS sequence"/>
</dbReference>
<name>T1KYM9_TETUR</name>